<reference evidence="7" key="1">
    <citation type="journal article" date="2019" name="Int. J. Syst. Evol. Microbiol.">
        <title>The Global Catalogue of Microorganisms (GCM) 10K type strain sequencing project: providing services to taxonomists for standard genome sequencing and annotation.</title>
        <authorList>
            <consortium name="The Broad Institute Genomics Platform"/>
            <consortium name="The Broad Institute Genome Sequencing Center for Infectious Disease"/>
            <person name="Wu L."/>
            <person name="Ma J."/>
        </authorList>
    </citation>
    <scope>NUCLEOTIDE SEQUENCE [LARGE SCALE GENOMIC DNA]</scope>
    <source>
        <strain evidence="7">JCM 1490</strain>
    </source>
</reference>
<dbReference type="InterPro" id="IPR015168">
    <property type="entry name" value="SsuA/THI5"/>
</dbReference>
<dbReference type="PROSITE" id="PS51257">
    <property type="entry name" value="PROKAR_LIPOPROTEIN"/>
    <property type="match status" value="1"/>
</dbReference>
<evidence type="ECO:0000313" key="6">
    <source>
        <dbReference type="EMBL" id="MFC7405692.1"/>
    </source>
</evidence>
<feature type="chain" id="PRO_5045929625" evidence="4">
    <location>
        <begin position="19"/>
        <end position="321"/>
    </location>
</feature>
<keyword evidence="3 4" id="KW-0732">Signal</keyword>
<organism evidence="6 7">
    <name type="scientific">Georgenia alba</name>
    <dbReference type="NCBI Taxonomy" id="2233858"/>
    <lineage>
        <taxon>Bacteria</taxon>
        <taxon>Bacillati</taxon>
        <taxon>Actinomycetota</taxon>
        <taxon>Actinomycetes</taxon>
        <taxon>Micrococcales</taxon>
        <taxon>Bogoriellaceae</taxon>
        <taxon>Georgenia</taxon>
    </lineage>
</organism>
<dbReference type="Proteomes" id="UP001596455">
    <property type="component" value="Unassembled WGS sequence"/>
</dbReference>
<comment type="subcellular location">
    <subcellularLocation>
        <location evidence="1">Periplasm</location>
    </subcellularLocation>
</comment>
<proteinExistence type="inferred from homology"/>
<accession>A0ABW2QAC6</accession>
<evidence type="ECO:0000256" key="3">
    <source>
        <dbReference type="ARBA" id="ARBA00022729"/>
    </source>
</evidence>
<dbReference type="SUPFAM" id="SSF53850">
    <property type="entry name" value="Periplasmic binding protein-like II"/>
    <property type="match status" value="1"/>
</dbReference>
<evidence type="ECO:0000256" key="2">
    <source>
        <dbReference type="ARBA" id="ARBA00010742"/>
    </source>
</evidence>
<protein>
    <submittedName>
        <fullName evidence="6">ABC transporter substrate-binding protein</fullName>
    </submittedName>
</protein>
<evidence type="ECO:0000256" key="4">
    <source>
        <dbReference type="SAM" id="SignalP"/>
    </source>
</evidence>
<evidence type="ECO:0000259" key="5">
    <source>
        <dbReference type="Pfam" id="PF09084"/>
    </source>
</evidence>
<evidence type="ECO:0000256" key="1">
    <source>
        <dbReference type="ARBA" id="ARBA00004418"/>
    </source>
</evidence>
<keyword evidence="7" id="KW-1185">Reference proteome</keyword>
<gene>
    <name evidence="6" type="ORF">ACFQQL_11280</name>
</gene>
<dbReference type="Gene3D" id="3.40.190.10">
    <property type="entry name" value="Periplasmic binding protein-like II"/>
    <property type="match status" value="2"/>
</dbReference>
<feature type="signal peptide" evidence="4">
    <location>
        <begin position="1"/>
        <end position="18"/>
    </location>
</feature>
<feature type="domain" description="SsuA/THI5-like" evidence="5">
    <location>
        <begin position="47"/>
        <end position="263"/>
    </location>
</feature>
<sequence length="321" mass="33847">MRRLSCGLLALSVALATAACGASGAEEEAGGDDGLRQVTVGVIPILDVAPIYLGEQQGIFEEHGLDLEFQTAAGGAAIVPAVVSGETEIGFSNVTSLMLGRAQGLDLRAISAGASSTGDPESDYGQIVVPSDSDISDVGDLAGRTIAINTLNNINDTLIREAVDQAGGDASSIEFVEIPHPDMNAALEAGQVDAIWQVEPFLTMARQDGVRDVFALYADVVEDLTVATYFTTGETLESDPELVEAFTAAIQESLTYASEHPDETRAVLSEYTDIEQGTIEELTLPAFPNEINRPAVEQVGELGDKWGLFDLEAVDLETMLP</sequence>
<dbReference type="Pfam" id="PF09084">
    <property type="entry name" value="NMT1"/>
    <property type="match status" value="1"/>
</dbReference>
<name>A0ABW2QAC6_9MICO</name>
<evidence type="ECO:0000313" key="7">
    <source>
        <dbReference type="Proteomes" id="UP001596455"/>
    </source>
</evidence>
<dbReference type="RefSeq" id="WP_382394361.1">
    <property type="nucleotide sequence ID" value="NZ_JBHTCQ010000002.1"/>
</dbReference>
<dbReference type="PANTHER" id="PTHR30024:SF47">
    <property type="entry name" value="TAURINE-BINDING PERIPLASMIC PROTEIN"/>
    <property type="match status" value="1"/>
</dbReference>
<comment type="similarity">
    <text evidence="2">Belongs to the bacterial solute-binding protein SsuA/TauA family.</text>
</comment>
<comment type="caution">
    <text evidence="6">The sequence shown here is derived from an EMBL/GenBank/DDBJ whole genome shotgun (WGS) entry which is preliminary data.</text>
</comment>
<dbReference type="EMBL" id="JBHTCQ010000002">
    <property type="protein sequence ID" value="MFC7405692.1"/>
    <property type="molecule type" value="Genomic_DNA"/>
</dbReference>
<dbReference type="PANTHER" id="PTHR30024">
    <property type="entry name" value="ALIPHATIC SULFONATES-BINDING PROTEIN-RELATED"/>
    <property type="match status" value="1"/>
</dbReference>